<feature type="chain" id="PRO_5043854674" evidence="1">
    <location>
        <begin position="19"/>
        <end position="266"/>
    </location>
</feature>
<comment type="caution">
    <text evidence="2">The sequence shown here is derived from an EMBL/GenBank/DDBJ whole genome shotgun (WGS) entry which is preliminary data.</text>
</comment>
<name>A0AAV7JNA9_9METZ</name>
<evidence type="ECO:0000313" key="2">
    <source>
        <dbReference type="EMBL" id="KAI6650400.1"/>
    </source>
</evidence>
<dbReference type="Proteomes" id="UP001165289">
    <property type="component" value="Unassembled WGS sequence"/>
</dbReference>
<dbReference type="AlphaFoldDB" id="A0AAV7JNA9"/>
<keyword evidence="1" id="KW-0732">Signal</keyword>
<keyword evidence="3" id="KW-1185">Reference proteome</keyword>
<evidence type="ECO:0000256" key="1">
    <source>
        <dbReference type="SAM" id="SignalP"/>
    </source>
</evidence>
<protein>
    <submittedName>
        <fullName evidence="2">Uncharacterized protein</fullName>
    </submittedName>
</protein>
<organism evidence="2 3">
    <name type="scientific">Oopsacas minuta</name>
    <dbReference type="NCBI Taxonomy" id="111878"/>
    <lineage>
        <taxon>Eukaryota</taxon>
        <taxon>Metazoa</taxon>
        <taxon>Porifera</taxon>
        <taxon>Hexactinellida</taxon>
        <taxon>Hexasterophora</taxon>
        <taxon>Lyssacinosida</taxon>
        <taxon>Leucopsacidae</taxon>
        <taxon>Oopsacas</taxon>
    </lineage>
</organism>
<dbReference type="EMBL" id="JAKMXF010000311">
    <property type="protein sequence ID" value="KAI6650400.1"/>
    <property type="molecule type" value="Genomic_DNA"/>
</dbReference>
<evidence type="ECO:0000313" key="3">
    <source>
        <dbReference type="Proteomes" id="UP001165289"/>
    </source>
</evidence>
<accession>A0AAV7JNA9</accession>
<reference evidence="2 3" key="1">
    <citation type="journal article" date="2023" name="BMC Biol.">
        <title>The compact genome of the sponge Oopsacas minuta (Hexactinellida) is lacking key metazoan core genes.</title>
        <authorList>
            <person name="Santini S."/>
            <person name="Schenkelaars Q."/>
            <person name="Jourda C."/>
            <person name="Duchesne M."/>
            <person name="Belahbib H."/>
            <person name="Rocher C."/>
            <person name="Selva M."/>
            <person name="Riesgo A."/>
            <person name="Vervoort M."/>
            <person name="Leys S.P."/>
            <person name="Kodjabachian L."/>
            <person name="Le Bivic A."/>
            <person name="Borchiellini C."/>
            <person name="Claverie J.M."/>
            <person name="Renard E."/>
        </authorList>
    </citation>
    <scope>NUCLEOTIDE SEQUENCE [LARGE SCALE GENOMIC DNA]</scope>
    <source>
        <strain evidence="2">SPO-2</strain>
    </source>
</reference>
<sequence length="266" mass="29798">MAFTLIIIIPSAVILVITTNKQLYATNEWNSSTILTADSLQLIPFNPLYCPKDKNFYSQPFLNYLEAKAPDYSALTLDLKTENVATSHTIVSCYANANEICSIPIQNYENIFAFVALETIDVDKDSIVEWACSYFNLPFLLSVIILSCCSCCCLICYCSACLCCMTYCCCGKEPNPSPPPHRRWQSRQRSERQVANTVSNRDTQPLLVNIRTERAMVDGVMYQKETSTLRRVAPNGMDEVYEHVKLIATDGTNAVVSEATHALILN</sequence>
<feature type="signal peptide" evidence="1">
    <location>
        <begin position="1"/>
        <end position="18"/>
    </location>
</feature>
<proteinExistence type="predicted"/>
<gene>
    <name evidence="2" type="ORF">LOD99_5837</name>
</gene>